<accession>Q4PN93</accession>
<dbReference type="InterPro" id="IPR002223">
    <property type="entry name" value="Kunitz_BPTI"/>
</dbReference>
<dbReference type="PROSITE" id="PS51257">
    <property type="entry name" value="PROKAR_LIPOPROTEIN"/>
    <property type="match status" value="1"/>
</dbReference>
<dbReference type="PROSITE" id="PS50279">
    <property type="entry name" value="BPTI_KUNITZ_2"/>
    <property type="match status" value="1"/>
</dbReference>
<dbReference type="SMART" id="SM00131">
    <property type="entry name" value="KU"/>
    <property type="match status" value="1"/>
</dbReference>
<dbReference type="Pfam" id="PF00014">
    <property type="entry name" value="Kunitz_BPTI"/>
    <property type="match status" value="1"/>
</dbReference>
<reference evidence="3" key="2">
    <citation type="journal article" date="2006" name="Insect Biochem. Mol. Biol.">
        <title>An annotated catalog of salivary gland transcripts from Ixodes scapularis ticks.</title>
        <authorList>
            <person name="Ribeiro J.M."/>
            <person name="Alarcon-Chaidez F."/>
            <person name="Francischetti I.M."/>
            <person name="Mans B.J."/>
            <person name="Mather T.N."/>
            <person name="Valenzuela J.G."/>
            <person name="Wikel S.K."/>
        </authorList>
    </citation>
    <scope>NUCLEOTIDE SEQUENCE</scope>
    <source>
        <strain evidence="3">IS-18-24-clu265</strain>
        <tissue evidence="3">Salivary glands</tissue>
    </source>
</reference>
<dbReference type="Gene3D" id="4.10.410.10">
    <property type="entry name" value="Pancreatic trypsin inhibitor Kunitz domain"/>
    <property type="match status" value="1"/>
</dbReference>
<sequence>MKASIAALCILVALSCVIAKLREDECRSPYAVTMCEEGSLKYIYSFDNNTNQCVSYQGCGTGKNIFDSYEKCLGECPYGNHHPPGERVTGTQ</sequence>
<dbReference type="SUPFAM" id="SSF57362">
    <property type="entry name" value="BPTI-like"/>
    <property type="match status" value="1"/>
</dbReference>
<dbReference type="GO" id="GO:0004867">
    <property type="term" value="F:serine-type endopeptidase inhibitor activity"/>
    <property type="evidence" value="ECO:0007669"/>
    <property type="project" value="InterPro"/>
</dbReference>
<evidence type="ECO:0000313" key="3">
    <source>
        <dbReference type="EMBL" id="AAY66517.1"/>
    </source>
</evidence>
<name>Q4PN93_IXOSC</name>
<dbReference type="EMBL" id="DQ065880">
    <property type="protein sequence ID" value="AAY66517.1"/>
    <property type="molecule type" value="mRNA"/>
</dbReference>
<dbReference type="AlphaFoldDB" id="Q4PN93"/>
<feature type="domain" description="BPTI/Kunitz inhibitor" evidence="2">
    <location>
        <begin position="26"/>
        <end position="76"/>
    </location>
</feature>
<dbReference type="VEuPathDB" id="VectorBase:ISCP_026835"/>
<dbReference type="OrthoDB" id="4473401at2759"/>
<reference evidence="3" key="1">
    <citation type="submission" date="2005-05" db="EMBL/GenBank/DDBJ databases">
        <authorList>
            <person name="Tseng H.-P."/>
            <person name="Hseu T.-H."/>
            <person name="Buhler D.R."/>
            <person name="Wang W.-D."/>
            <person name="Tsai H.-L."/>
            <person name="Hu C.-H."/>
        </authorList>
    </citation>
    <scope>NUCLEOTIDE SEQUENCE</scope>
    <source>
        <strain evidence="3">IS-18-24-clu265</strain>
        <tissue evidence="3">Salivary glands</tissue>
    </source>
</reference>
<feature type="chain" id="PRO_5004241990" evidence="1">
    <location>
        <begin position="20"/>
        <end position="92"/>
    </location>
</feature>
<keyword evidence="1" id="KW-0732">Signal</keyword>
<protein>
    <submittedName>
        <fullName evidence="3">Putative secreted salivary protein</fullName>
    </submittedName>
</protein>
<organism evidence="3">
    <name type="scientific">Ixodes scapularis</name>
    <name type="common">Black-legged tick</name>
    <name type="synonym">Deer tick</name>
    <dbReference type="NCBI Taxonomy" id="6945"/>
    <lineage>
        <taxon>Eukaryota</taxon>
        <taxon>Metazoa</taxon>
        <taxon>Ecdysozoa</taxon>
        <taxon>Arthropoda</taxon>
        <taxon>Chelicerata</taxon>
        <taxon>Arachnida</taxon>
        <taxon>Acari</taxon>
        <taxon>Parasitiformes</taxon>
        <taxon>Ixodida</taxon>
        <taxon>Ixodoidea</taxon>
        <taxon>Ixodidae</taxon>
        <taxon>Ixodinae</taxon>
        <taxon>Ixodes</taxon>
    </lineage>
</organism>
<evidence type="ECO:0000259" key="2">
    <source>
        <dbReference type="PROSITE" id="PS50279"/>
    </source>
</evidence>
<dbReference type="SMR" id="Q4PN93"/>
<dbReference type="InterPro" id="IPR036880">
    <property type="entry name" value="Kunitz_BPTI_sf"/>
</dbReference>
<evidence type="ECO:0000256" key="1">
    <source>
        <dbReference type="SAM" id="SignalP"/>
    </source>
</evidence>
<proteinExistence type="evidence at transcript level"/>
<feature type="signal peptide" evidence="1">
    <location>
        <begin position="1"/>
        <end position="19"/>
    </location>
</feature>